<name>A0A1E3FSN9_9BURK</name>
<evidence type="ECO:0000313" key="6">
    <source>
        <dbReference type="Proteomes" id="UP001220209"/>
    </source>
</evidence>
<reference evidence="3 6" key="3">
    <citation type="submission" date="2021-12" db="EMBL/GenBank/DDBJ databases">
        <title>Genomic and phenotypic characterization of three Burkholderia contaminans isolates recovered from different sources.</title>
        <authorList>
            <person name="Lopez De Volder A."/>
            <person name="Fan Y."/>
            <person name="Nunvar J."/>
            <person name="Herrera T."/>
            <person name="Timp W."/>
            <person name="Degrossi J."/>
        </authorList>
    </citation>
    <scope>NUCLEOTIDE SEQUENCE [LARGE SCALE GENOMIC DNA]</scope>
    <source>
        <strain evidence="3 6">LMG 23361</strain>
        <plasmid evidence="3 6">unnamed4</plasmid>
    </source>
</reference>
<geneLocation type="plasmid" evidence="3 6">
    <name>unnamed4</name>
</geneLocation>
<reference evidence="1" key="1">
    <citation type="submission" date="2021-01" db="EMBL/GenBank/DDBJ databases">
        <title>Outbreak of Burkholderia contaminns endophthalmitis traced to a clinical ventilation system.</title>
        <authorList>
            <person name="Lipuma J."/>
            <person name="Spilker T."/>
            <person name="Kratholm J."/>
        </authorList>
    </citation>
    <scope>NUCLEOTIDE SEQUENCE</scope>
    <source>
        <strain evidence="1">HI4954</strain>
    </source>
</reference>
<keyword evidence="5" id="KW-1185">Reference proteome</keyword>
<dbReference type="EMBL" id="CP090646">
    <property type="protein sequence ID" value="WFN24101.1"/>
    <property type="molecule type" value="Genomic_DNA"/>
</dbReference>
<reference evidence="2 5" key="2">
    <citation type="submission" date="2021-03" db="EMBL/GenBank/DDBJ databases">
        <title>Clinical course, treatment and visual outcome of an outbreak of Burkholderia contaminans endophthalmitis following cataract surgery.</title>
        <authorList>
            <person name="Lind C."/>
            <person name="Olsen K."/>
            <person name="Angelsen N.K."/>
            <person name="Krefting E.A."/>
            <person name="Fossen K."/>
            <person name="Gravningen K."/>
            <person name="Depoorter E."/>
            <person name="Vandamme P."/>
            <person name="Bertelsen G."/>
        </authorList>
    </citation>
    <scope>NUCLEOTIDE SEQUENCE [LARGE SCALE GENOMIC DNA]</scope>
    <source>
        <strain evidence="2 5">51242556</strain>
    </source>
</reference>
<evidence type="ECO:0000313" key="1">
    <source>
        <dbReference type="EMBL" id="MBK1936263.1"/>
    </source>
</evidence>
<keyword evidence="3" id="KW-0614">Plasmid</keyword>
<evidence type="ECO:0000313" key="4">
    <source>
        <dbReference type="Proteomes" id="UP000611459"/>
    </source>
</evidence>
<accession>A0A1E3FSN9</accession>
<gene>
    <name evidence="2" type="ORF">J4M89_38295</name>
    <name evidence="1" type="ORF">JIN94_41010</name>
    <name evidence="3" type="ORF">LXE91_43330</name>
</gene>
<dbReference type="Proteomes" id="UP000611459">
    <property type="component" value="Unassembled WGS sequence"/>
</dbReference>
<sequence length="70" mass="7968">MTLLNQTMSARAVQLLVDAEAQRYGELIRDQTWSLEHAHYVLTHIDQEKLDLFSVAGLAMAIAWYQCSDS</sequence>
<organism evidence="1 4">
    <name type="scientific">Burkholderia contaminans</name>
    <dbReference type="NCBI Taxonomy" id="488447"/>
    <lineage>
        <taxon>Bacteria</taxon>
        <taxon>Pseudomonadati</taxon>
        <taxon>Pseudomonadota</taxon>
        <taxon>Betaproteobacteria</taxon>
        <taxon>Burkholderiales</taxon>
        <taxon>Burkholderiaceae</taxon>
        <taxon>Burkholderia</taxon>
        <taxon>Burkholderia cepacia complex</taxon>
    </lineage>
</organism>
<dbReference type="RefSeq" id="WP_039340165.1">
    <property type="nucleotide sequence ID" value="NZ_CABVQA010000082.1"/>
</dbReference>
<dbReference type="AlphaFoldDB" id="A0A1E3FSN9"/>
<evidence type="ECO:0000313" key="5">
    <source>
        <dbReference type="Proteomes" id="UP000664048"/>
    </source>
</evidence>
<evidence type="ECO:0000313" key="2">
    <source>
        <dbReference type="EMBL" id="MBO1835250.1"/>
    </source>
</evidence>
<evidence type="ECO:0000313" key="3">
    <source>
        <dbReference type="EMBL" id="WFN24101.1"/>
    </source>
</evidence>
<dbReference type="Proteomes" id="UP000664048">
    <property type="component" value="Unassembled WGS sequence"/>
</dbReference>
<protein>
    <submittedName>
        <fullName evidence="1">Uncharacterized protein</fullName>
    </submittedName>
</protein>
<dbReference type="OrthoDB" id="9135277at2"/>
<dbReference type="EMBL" id="JAGEMX010000027">
    <property type="protein sequence ID" value="MBO1835250.1"/>
    <property type="molecule type" value="Genomic_DNA"/>
</dbReference>
<dbReference type="EMBL" id="JAENIB010000060">
    <property type="protein sequence ID" value="MBK1936263.1"/>
    <property type="molecule type" value="Genomic_DNA"/>
</dbReference>
<dbReference type="Proteomes" id="UP001220209">
    <property type="component" value="Plasmid unnamed4"/>
</dbReference>
<proteinExistence type="predicted"/>